<name>A0A3P1YIL3_TANFO</name>
<organism evidence="2 3">
    <name type="scientific">Tannerella forsythia</name>
    <name type="common">Bacteroides forsythus</name>
    <dbReference type="NCBI Taxonomy" id="28112"/>
    <lineage>
        <taxon>Bacteria</taxon>
        <taxon>Pseudomonadati</taxon>
        <taxon>Bacteroidota</taxon>
        <taxon>Bacteroidia</taxon>
        <taxon>Bacteroidales</taxon>
        <taxon>Tannerellaceae</taxon>
        <taxon>Tannerella</taxon>
    </lineage>
</organism>
<keyword evidence="1" id="KW-0732">Signal</keyword>
<evidence type="ECO:0000256" key="1">
    <source>
        <dbReference type="SAM" id="SignalP"/>
    </source>
</evidence>
<evidence type="ECO:0000313" key="2">
    <source>
        <dbReference type="EMBL" id="RRD70505.1"/>
    </source>
</evidence>
<comment type="caution">
    <text evidence="2">The sequence shown here is derived from an EMBL/GenBank/DDBJ whole genome shotgun (WGS) entry which is preliminary data.</text>
</comment>
<dbReference type="AlphaFoldDB" id="A0A3P1YIL3"/>
<reference evidence="2 3" key="1">
    <citation type="submission" date="2018-11" db="EMBL/GenBank/DDBJ databases">
        <title>Genomes From Bacteria Associated with the Canine Oral Cavity: a Test Case for Automated Genome-Based Taxonomic Assignment.</title>
        <authorList>
            <person name="Coil D.A."/>
            <person name="Jospin G."/>
            <person name="Darling A.E."/>
            <person name="Wallis C."/>
            <person name="Davis I.J."/>
            <person name="Harris S."/>
            <person name="Eisen J.A."/>
            <person name="Holcombe L.J."/>
            <person name="O'Flynn C."/>
        </authorList>
    </citation>
    <scope>NUCLEOTIDE SEQUENCE [LARGE SCALE GENOMIC DNA]</scope>
    <source>
        <strain evidence="2 3">OH1426_COT-023</strain>
    </source>
</reference>
<gene>
    <name evidence="2" type="ORF">EII41_12685</name>
</gene>
<dbReference type="EMBL" id="RQYN01000074">
    <property type="protein sequence ID" value="RRD70505.1"/>
    <property type="molecule type" value="Genomic_DNA"/>
</dbReference>
<evidence type="ECO:0008006" key="4">
    <source>
        <dbReference type="Google" id="ProtNLM"/>
    </source>
</evidence>
<evidence type="ECO:0000313" key="3">
    <source>
        <dbReference type="Proteomes" id="UP000279860"/>
    </source>
</evidence>
<feature type="signal peptide" evidence="1">
    <location>
        <begin position="1"/>
        <end position="17"/>
    </location>
</feature>
<protein>
    <recommendedName>
        <fullName evidence="4">DUF4468 domain-containing protein</fullName>
    </recommendedName>
</protein>
<dbReference type="RefSeq" id="WP_124790888.1">
    <property type="nucleotide sequence ID" value="NZ_RQYN01000074.1"/>
</dbReference>
<proteinExistence type="predicted"/>
<accession>A0A3P1YIL3</accession>
<feature type="chain" id="PRO_5018086417" description="DUF4468 domain-containing protein" evidence="1">
    <location>
        <begin position="18"/>
        <end position="186"/>
    </location>
</feature>
<dbReference type="Proteomes" id="UP000279860">
    <property type="component" value="Unassembled WGS sequence"/>
</dbReference>
<sequence length="186" mass="21359">MKRSLLIMLLSCLTVQAFSQKCKFERSEYDEFTGARIIETFVVNLKPVKMLSFKGASYFIYLGFAQHNKNIYVRAVLSSLTPYIIDENSYLYIKFEDGTILKFKTKSANLDVTPTYNYTTRLTAYGVINLYPATLEDVGTIMEKKAVKVRMDTSDSYYESELTKKSSKLLQETASCFLHESRGFIN</sequence>